<dbReference type="PROSITE" id="PS50234">
    <property type="entry name" value="VWFA"/>
    <property type="match status" value="1"/>
</dbReference>
<dbReference type="SUPFAM" id="SSF53300">
    <property type="entry name" value="vWA-like"/>
    <property type="match status" value="1"/>
</dbReference>
<dbReference type="Proteomes" id="UP001178507">
    <property type="component" value="Unassembled WGS sequence"/>
</dbReference>
<dbReference type="Pfam" id="PF13519">
    <property type="entry name" value="VWA_2"/>
    <property type="match status" value="1"/>
</dbReference>
<organism evidence="2 3">
    <name type="scientific">Effrenium voratum</name>
    <dbReference type="NCBI Taxonomy" id="2562239"/>
    <lineage>
        <taxon>Eukaryota</taxon>
        <taxon>Sar</taxon>
        <taxon>Alveolata</taxon>
        <taxon>Dinophyceae</taxon>
        <taxon>Suessiales</taxon>
        <taxon>Symbiodiniaceae</taxon>
        <taxon>Effrenium</taxon>
    </lineage>
</organism>
<dbReference type="PANTHER" id="PTHR10579">
    <property type="entry name" value="CALCIUM-ACTIVATED CHLORIDE CHANNEL REGULATOR"/>
    <property type="match status" value="1"/>
</dbReference>
<dbReference type="PANTHER" id="PTHR10579:SF43">
    <property type="entry name" value="ZINC FINGER (C3HC4-TYPE RING FINGER) FAMILY PROTEIN"/>
    <property type="match status" value="1"/>
</dbReference>
<gene>
    <name evidence="2" type="ORF">EVOR1521_LOCUS30965</name>
</gene>
<evidence type="ECO:0000259" key="1">
    <source>
        <dbReference type="PROSITE" id="PS50234"/>
    </source>
</evidence>
<keyword evidence="3" id="KW-1185">Reference proteome</keyword>
<dbReference type="InterPro" id="IPR002035">
    <property type="entry name" value="VWF_A"/>
</dbReference>
<evidence type="ECO:0000313" key="2">
    <source>
        <dbReference type="EMBL" id="CAJ1410018.1"/>
    </source>
</evidence>
<dbReference type="SMART" id="SM00327">
    <property type="entry name" value="VWA"/>
    <property type="match status" value="1"/>
</dbReference>
<sequence>MSMLRCMGAMDANAFRAAVRENALPKVSSLTYQGVFNEHTFYTGGPERQQPVALSAQAARVEEDLWVACFLKSCHDGQPRDGTPIDLVVVLDISGSMKRPVGSGGPRLQLAKEALRALLTGPLQPQDGFGLATFTSSAEVLQPLTRRQDLDLETLLPRIAQLRAGGGTTMAAGLEAAARAAGPPQAQRQRRLLFLTDMDDLSPGQLDTMVAEQAANGLYVSFVGIGMDFNADLAEVLTRHRGSNYFCVTRHEELYKTMVTDFHLNFFPVAFNVEVTQQSDNCQLQKVYGTSFDFAEELVEATWTPDAHRFYPGAFKAAARTLLLCLRRRLRGGLPMPALQSILGFLSCNVRSVLKVDSIFPSAVDARGAVEGGLVLLRLKGLRPSSGTAGEVRLTVRYEASPGEQVVLSQDLSFDESESEAPEALRKGLALQRYVETCREYLKLRDAPCDAGYPDYTLQVQRALEDLQTLALQFTQPELDELCPGVRGQLQTFLAMAQKHAAGLNSDAAK</sequence>
<dbReference type="EMBL" id="CAUJNA010003801">
    <property type="protein sequence ID" value="CAJ1410018.1"/>
    <property type="molecule type" value="Genomic_DNA"/>
</dbReference>
<dbReference type="AlphaFoldDB" id="A0AA36NMR9"/>
<reference evidence="2" key="1">
    <citation type="submission" date="2023-08" db="EMBL/GenBank/DDBJ databases">
        <authorList>
            <person name="Chen Y."/>
            <person name="Shah S."/>
            <person name="Dougan E. K."/>
            <person name="Thang M."/>
            <person name="Chan C."/>
        </authorList>
    </citation>
    <scope>NUCLEOTIDE SEQUENCE</scope>
</reference>
<proteinExistence type="predicted"/>
<dbReference type="Gene3D" id="3.40.50.410">
    <property type="entry name" value="von Willebrand factor, type A domain"/>
    <property type="match status" value="1"/>
</dbReference>
<accession>A0AA36NMR9</accession>
<dbReference type="InterPro" id="IPR051266">
    <property type="entry name" value="CLCR"/>
</dbReference>
<evidence type="ECO:0000313" key="3">
    <source>
        <dbReference type="Proteomes" id="UP001178507"/>
    </source>
</evidence>
<feature type="domain" description="VWFA" evidence="1">
    <location>
        <begin position="86"/>
        <end position="262"/>
    </location>
</feature>
<dbReference type="InterPro" id="IPR036465">
    <property type="entry name" value="vWFA_dom_sf"/>
</dbReference>
<comment type="caution">
    <text evidence="2">The sequence shown here is derived from an EMBL/GenBank/DDBJ whole genome shotgun (WGS) entry which is preliminary data.</text>
</comment>
<protein>
    <recommendedName>
        <fullName evidence="1">VWFA domain-containing protein</fullName>
    </recommendedName>
</protein>
<name>A0AA36NMR9_9DINO</name>